<dbReference type="Gene3D" id="2.60.120.10">
    <property type="entry name" value="Jelly Rolls"/>
    <property type="match status" value="1"/>
</dbReference>
<dbReference type="InterPro" id="IPR011051">
    <property type="entry name" value="RmlC_Cupin_sf"/>
</dbReference>
<reference evidence="1 2" key="1">
    <citation type="submission" date="2019-09" db="EMBL/GenBank/DDBJ databases">
        <title>Genome sequence of Hymenobacter sp. M3.</title>
        <authorList>
            <person name="Srinivasan S."/>
        </authorList>
    </citation>
    <scope>NUCLEOTIDE SEQUENCE [LARGE SCALE GENOMIC DNA]</scope>
    <source>
        <strain evidence="1 2">M3</strain>
    </source>
</reference>
<dbReference type="AlphaFoldDB" id="A0A7L4ZVP2"/>
<dbReference type="SUPFAM" id="SSF51182">
    <property type="entry name" value="RmlC-like cupins"/>
    <property type="match status" value="1"/>
</dbReference>
<dbReference type="Proteomes" id="UP000326380">
    <property type="component" value="Unassembled WGS sequence"/>
</dbReference>
<organism evidence="1 2">
    <name type="scientific">Hymenobacter busanensis</name>
    <dbReference type="NCBI Taxonomy" id="2607656"/>
    <lineage>
        <taxon>Bacteria</taxon>
        <taxon>Pseudomonadati</taxon>
        <taxon>Bacteroidota</taxon>
        <taxon>Cytophagia</taxon>
        <taxon>Cytophagales</taxon>
        <taxon>Hymenobacteraceae</taxon>
        <taxon>Hymenobacter</taxon>
    </lineage>
</organism>
<dbReference type="PANTHER" id="PTHR36440">
    <property type="entry name" value="PUTATIVE (AFU_ORTHOLOGUE AFUA_8G07350)-RELATED"/>
    <property type="match status" value="1"/>
</dbReference>
<dbReference type="EMBL" id="VTWU01000001">
    <property type="protein sequence ID" value="KAA9339333.1"/>
    <property type="molecule type" value="Genomic_DNA"/>
</dbReference>
<dbReference type="InterPro" id="IPR013096">
    <property type="entry name" value="Cupin_2"/>
</dbReference>
<dbReference type="Pfam" id="PF07883">
    <property type="entry name" value="Cupin_2"/>
    <property type="match status" value="1"/>
</dbReference>
<dbReference type="InterPro" id="IPR053146">
    <property type="entry name" value="QDO-like"/>
</dbReference>
<gene>
    <name evidence="1" type="ORF">F0P96_01525</name>
</gene>
<sequence length="190" mass="21301">MAYAGKTVQNPATGQSIRFIVTSQDSAGRVLEMESSYERRGPEPPAHFHPSQEERFEVLEGELRVRLDGQLRTLRTGEQLHIAPGQVHAMWNPSEDRTTVRWTTTPALRTEEFMESMFGLAQDGRVNAQGAPGLLHVAVLADEFAPEFRLANPPRWVQKVVFGVLRPLAQLAGVPPLVHQYVERRNSQPV</sequence>
<keyword evidence="2" id="KW-1185">Reference proteome</keyword>
<proteinExistence type="predicted"/>
<comment type="caution">
    <text evidence="1">The sequence shown here is derived from an EMBL/GenBank/DDBJ whole genome shotgun (WGS) entry which is preliminary data.</text>
</comment>
<evidence type="ECO:0000313" key="2">
    <source>
        <dbReference type="Proteomes" id="UP000326380"/>
    </source>
</evidence>
<accession>A0A7L4ZVP2</accession>
<dbReference type="PANTHER" id="PTHR36440:SF1">
    <property type="entry name" value="PUTATIVE (AFU_ORTHOLOGUE AFUA_8G07350)-RELATED"/>
    <property type="match status" value="1"/>
</dbReference>
<protein>
    <submittedName>
        <fullName evidence="1">Cupin domain-containing protein</fullName>
    </submittedName>
</protein>
<dbReference type="InterPro" id="IPR014710">
    <property type="entry name" value="RmlC-like_jellyroll"/>
</dbReference>
<evidence type="ECO:0000313" key="1">
    <source>
        <dbReference type="EMBL" id="KAA9339333.1"/>
    </source>
</evidence>
<name>A0A7L4ZVP2_9BACT</name>
<dbReference type="RefSeq" id="WP_151076981.1">
    <property type="nucleotide sequence ID" value="NZ_CP047647.1"/>
</dbReference>